<evidence type="ECO:0000313" key="2">
    <source>
        <dbReference type="Proteomes" id="UP000242084"/>
    </source>
</evidence>
<protein>
    <recommendedName>
        <fullName evidence="3">N-acetyltransferase domain-containing protein</fullName>
    </recommendedName>
</protein>
<evidence type="ECO:0000313" key="1">
    <source>
        <dbReference type="EMBL" id="SNV51685.1"/>
    </source>
</evidence>
<evidence type="ECO:0008006" key="3">
    <source>
        <dbReference type="Google" id="ProtNLM"/>
    </source>
</evidence>
<proteinExistence type="predicted"/>
<dbReference type="AlphaFoldDB" id="A0A239XY15"/>
<accession>A0A239XY15</accession>
<name>A0A239XY15_9STAP</name>
<dbReference type="EMBL" id="LT906462">
    <property type="protein sequence ID" value="SNV51685.1"/>
    <property type="molecule type" value="Genomic_DNA"/>
</dbReference>
<dbReference type="Proteomes" id="UP000242084">
    <property type="component" value="Chromosome 1"/>
</dbReference>
<keyword evidence="2" id="KW-1185">Reference proteome</keyword>
<dbReference type="InterPro" id="IPR016181">
    <property type="entry name" value="Acyl_CoA_acyltransferase"/>
</dbReference>
<gene>
    <name evidence="1" type="ORF">SAMEA4384403_00050</name>
</gene>
<reference evidence="1 2" key="1">
    <citation type="submission" date="2017-06" db="EMBL/GenBank/DDBJ databases">
        <authorList>
            <consortium name="Pathogen Informatics"/>
        </authorList>
    </citation>
    <scope>NUCLEOTIDE SEQUENCE [LARGE SCALE GENOMIC DNA]</scope>
    <source>
        <strain evidence="1 2">NCTC13839</strain>
    </source>
</reference>
<dbReference type="KEGG" id="sste:SAMEA4384403_0050"/>
<organism evidence="1 2">
    <name type="scientific">Mammaliicoccus stepanovicii</name>
    <dbReference type="NCBI Taxonomy" id="643214"/>
    <lineage>
        <taxon>Bacteria</taxon>
        <taxon>Bacillati</taxon>
        <taxon>Bacillota</taxon>
        <taxon>Bacilli</taxon>
        <taxon>Bacillales</taxon>
        <taxon>Staphylococcaceae</taxon>
        <taxon>Mammaliicoccus</taxon>
    </lineage>
</organism>
<dbReference type="Gene3D" id="3.40.630.30">
    <property type="match status" value="1"/>
</dbReference>
<dbReference type="SUPFAM" id="SSF55729">
    <property type="entry name" value="Acyl-CoA N-acyltransferases (Nat)"/>
    <property type="match status" value="1"/>
</dbReference>
<sequence>MTNACLEYAFDILGLEQIYTYMTIDNLSSQKVTTKIGLKKYKEFNKNSVLHIIQISFKGKGTN</sequence>
<dbReference type="OrthoDB" id="9798081at2"/>